<sequence>MRSLTAIWLPLLVLTMHNAISSIAAPPPRAESSSSNSLWDLPPSENFETRNLQQKNPSDLIEQLDARLKQLDYQSSESSRRDVRPRFIDEMKKNTRDQMLESPDKPQFIDLGSLEGRGGRVYAMPLLREHFKHLGLGRMEGIAGKEHFMIFSISKPEVNTALTLYSSPISTFPKVELHDIVASTNVRRLKDVLTKKEFVKDLREILQRQ</sequence>
<accession>A0A077R9Z3</accession>
<feature type="region of interest" description="Disordered" evidence="1">
    <location>
        <begin position="25"/>
        <end position="56"/>
    </location>
</feature>
<dbReference type="AlphaFoldDB" id="A0A077R9Z3"/>
<evidence type="ECO:0000256" key="2">
    <source>
        <dbReference type="SAM" id="SignalP"/>
    </source>
</evidence>
<feature type="signal peptide" evidence="2">
    <location>
        <begin position="1"/>
        <end position="24"/>
    </location>
</feature>
<evidence type="ECO:0000313" key="3">
    <source>
        <dbReference type="EMBL" id="CDI56121.1"/>
    </source>
</evidence>
<feature type="chain" id="PRO_5001722901" evidence="2">
    <location>
        <begin position="25"/>
        <end position="209"/>
    </location>
</feature>
<evidence type="ECO:0000256" key="1">
    <source>
        <dbReference type="SAM" id="MobiDB-lite"/>
    </source>
</evidence>
<protein>
    <submittedName>
        <fullName evidence="3">Conserved hypothetical Ustilago-specific protein</fullName>
    </submittedName>
</protein>
<organism evidence="3">
    <name type="scientific">Melanopsichium pennsylvanicum 4</name>
    <dbReference type="NCBI Taxonomy" id="1398559"/>
    <lineage>
        <taxon>Eukaryota</taxon>
        <taxon>Fungi</taxon>
        <taxon>Dikarya</taxon>
        <taxon>Basidiomycota</taxon>
        <taxon>Ustilaginomycotina</taxon>
        <taxon>Ustilaginomycetes</taxon>
        <taxon>Ustilaginales</taxon>
        <taxon>Ustilaginaceae</taxon>
        <taxon>Melanopsichium</taxon>
    </lineage>
</organism>
<name>A0A077R9Z3_9BASI</name>
<reference evidence="3" key="1">
    <citation type="journal article" date="2014" name="Genome Biol. Evol.">
        <title>Gene Loss Rather Than Gene Gain Is Associated with a Host Jump from Monocots to Dicots in the Smut Fungus Melanopsichium pennsylvanicum.</title>
        <authorList>
            <person name="Sharma R."/>
            <person name="Mishra B."/>
            <person name="Runge F."/>
            <person name="Thines M."/>
        </authorList>
    </citation>
    <scope>NUCLEOTIDE SEQUENCE</scope>
    <source>
        <strain evidence="3">4</strain>
    </source>
</reference>
<feature type="compositionally biased region" description="Low complexity" evidence="1">
    <location>
        <begin position="25"/>
        <end position="37"/>
    </location>
</feature>
<dbReference type="EMBL" id="HG529676">
    <property type="protein sequence ID" value="CDI56121.1"/>
    <property type="molecule type" value="Genomic_DNA"/>
</dbReference>
<keyword evidence="2" id="KW-0732">Signal</keyword>
<proteinExistence type="predicted"/>